<feature type="transmembrane region" description="Helical" evidence="1">
    <location>
        <begin position="412"/>
        <end position="429"/>
    </location>
</feature>
<dbReference type="KEGG" id="spon:HME9304_00229"/>
<dbReference type="Gene3D" id="1.10.4160.10">
    <property type="entry name" value="Hydantoin permease"/>
    <property type="match status" value="1"/>
</dbReference>
<dbReference type="OrthoDB" id="9770247at2"/>
<dbReference type="PANTHER" id="PTHR30569">
    <property type="entry name" value="CYTOSINE TRANSPORTER CODB"/>
    <property type="match status" value="1"/>
</dbReference>
<reference evidence="2 3" key="1">
    <citation type="submission" date="2018-06" db="EMBL/GenBank/DDBJ databases">
        <title>Spongiibacterium sp. HME9304 Genome sequencing and assembly.</title>
        <authorList>
            <person name="Kang H."/>
            <person name="Kim H."/>
            <person name="Joh K."/>
        </authorList>
    </citation>
    <scope>NUCLEOTIDE SEQUENCE [LARGE SCALE GENOMIC DNA]</scope>
    <source>
        <strain evidence="2 3">HME9304</strain>
    </source>
</reference>
<feature type="transmembrane region" description="Helical" evidence="1">
    <location>
        <begin position="263"/>
        <end position="291"/>
    </location>
</feature>
<feature type="transmembrane region" description="Helical" evidence="1">
    <location>
        <begin position="64"/>
        <end position="88"/>
    </location>
</feature>
<feature type="transmembrane region" description="Helical" evidence="1">
    <location>
        <begin position="303"/>
        <end position="324"/>
    </location>
</feature>
<proteinExistence type="predicted"/>
<gene>
    <name evidence="2" type="ORF">HME9304_00229</name>
</gene>
<dbReference type="GO" id="GO:0015209">
    <property type="term" value="F:cytosine transmembrane transporter activity"/>
    <property type="evidence" value="ECO:0007669"/>
    <property type="project" value="InterPro"/>
</dbReference>
<feature type="transmembrane region" description="Helical" evidence="1">
    <location>
        <begin position="232"/>
        <end position="251"/>
    </location>
</feature>
<evidence type="ECO:0008006" key="4">
    <source>
        <dbReference type="Google" id="ProtNLM"/>
    </source>
</evidence>
<evidence type="ECO:0000313" key="3">
    <source>
        <dbReference type="Proteomes" id="UP000248536"/>
    </source>
</evidence>
<feature type="transmembrane region" description="Helical" evidence="1">
    <location>
        <begin position="151"/>
        <end position="171"/>
    </location>
</feature>
<organism evidence="2 3">
    <name type="scientific">Flagellimonas maritima</name>
    <dbReference type="NCBI Taxonomy" id="1383885"/>
    <lineage>
        <taxon>Bacteria</taxon>
        <taxon>Pseudomonadati</taxon>
        <taxon>Bacteroidota</taxon>
        <taxon>Flavobacteriia</taxon>
        <taxon>Flavobacteriales</taxon>
        <taxon>Flavobacteriaceae</taxon>
        <taxon>Flagellimonas</taxon>
    </lineage>
</organism>
<dbReference type="Proteomes" id="UP000248536">
    <property type="component" value="Chromosome"/>
</dbReference>
<dbReference type="AlphaFoldDB" id="A0A2Z4LN44"/>
<dbReference type="RefSeq" id="WP_112376841.1">
    <property type="nucleotide sequence ID" value="NZ_CP030104.1"/>
</dbReference>
<feature type="transmembrane region" description="Helical" evidence="1">
    <location>
        <begin position="34"/>
        <end position="58"/>
    </location>
</feature>
<keyword evidence="1" id="KW-1133">Transmembrane helix</keyword>
<feature type="transmembrane region" description="Helical" evidence="1">
    <location>
        <begin position="109"/>
        <end position="139"/>
    </location>
</feature>
<dbReference type="InterPro" id="IPR030191">
    <property type="entry name" value="CodB"/>
</dbReference>
<evidence type="ECO:0000313" key="2">
    <source>
        <dbReference type="EMBL" id="AWX43242.1"/>
    </source>
</evidence>
<sequence length="476" mass="51550">MKENTISYKEKLTEIDEYEREPVPKKSVKGLKSFIGMVAGEHIAGTEFIIGPLFVLHGVAIGDIFLGLFIGNLLATLSWALICAPAAVKTRLTIFYQLEKISGVGLVSIYNLVNGLLFCVTASAMIGVSASAIGLLLNVPGPGLTDLYPTSFLWILIIAFIGLVITIVATFGFDRVSKFANIFAPWMPLIFLAAGIAMLPSLGINSLDSFWEIGSEKIWTGVPAEGQTKYTFWHVLIFAWLCNSSMHIGLADMSIYRYAKKSYYGLASAFGMFIGHFMAWIASGILCAVALQAGNSNPTPGEIAFMGAGLSGAICVVVAGWTTANPTIYRAGLAIQALLPKFKRWKITMIVGITATILACSPVIISKLDQFLGLYALLASPVGAVVILDIFLFPKIGLQSNLASFKNIKVNFSVLGAWVIAIAASYFIYEYSNADFYFFVAVPGWIIGGVCYLALAFIQQNYMMKKETVKLTSTVK</sequence>
<feature type="transmembrane region" description="Helical" evidence="1">
    <location>
        <begin position="183"/>
        <end position="202"/>
    </location>
</feature>
<dbReference type="EMBL" id="CP030104">
    <property type="protein sequence ID" value="AWX43242.1"/>
    <property type="molecule type" value="Genomic_DNA"/>
</dbReference>
<dbReference type="GO" id="GO:0005886">
    <property type="term" value="C:plasma membrane"/>
    <property type="evidence" value="ECO:0007669"/>
    <property type="project" value="TreeGrafter"/>
</dbReference>
<feature type="transmembrane region" description="Helical" evidence="1">
    <location>
        <begin position="435"/>
        <end position="458"/>
    </location>
</feature>
<keyword evidence="1" id="KW-0472">Membrane</keyword>
<protein>
    <recommendedName>
        <fullName evidence="4">Cytosine permease</fullName>
    </recommendedName>
</protein>
<accession>A0A2Z4LN44</accession>
<name>A0A2Z4LN44_9FLAO</name>
<feature type="transmembrane region" description="Helical" evidence="1">
    <location>
        <begin position="345"/>
        <end position="365"/>
    </location>
</feature>
<evidence type="ECO:0000256" key="1">
    <source>
        <dbReference type="SAM" id="Phobius"/>
    </source>
</evidence>
<keyword evidence="1" id="KW-0812">Transmembrane</keyword>
<feature type="transmembrane region" description="Helical" evidence="1">
    <location>
        <begin position="371"/>
        <end position="392"/>
    </location>
</feature>
<keyword evidence="3" id="KW-1185">Reference proteome</keyword>
<dbReference type="PANTHER" id="PTHR30569:SF0">
    <property type="entry name" value="CYTOSINE PERMEASE"/>
    <property type="match status" value="1"/>
</dbReference>